<dbReference type="PROSITE" id="PS50110">
    <property type="entry name" value="RESPONSE_REGULATORY"/>
    <property type="match status" value="1"/>
</dbReference>
<evidence type="ECO:0000313" key="9">
    <source>
        <dbReference type="Proteomes" id="UP000185596"/>
    </source>
</evidence>
<dbReference type="SMART" id="SM00421">
    <property type="entry name" value="HTH_LUXR"/>
    <property type="match status" value="1"/>
</dbReference>
<dbReference type="SMART" id="SM00448">
    <property type="entry name" value="REC"/>
    <property type="match status" value="1"/>
</dbReference>
<keyword evidence="3 8" id="KW-0238">DNA-binding</keyword>
<dbReference type="OrthoDB" id="9808843at2"/>
<evidence type="ECO:0000256" key="4">
    <source>
        <dbReference type="ARBA" id="ARBA00023163"/>
    </source>
</evidence>
<reference evidence="8 9" key="1">
    <citation type="submission" date="2016-12" db="EMBL/GenBank/DDBJ databases">
        <title>The draft genome sequence of Actinophytocola sp. 11-183.</title>
        <authorList>
            <person name="Wang W."/>
            <person name="Yuan L."/>
        </authorList>
    </citation>
    <scope>NUCLEOTIDE SEQUENCE [LARGE SCALE GENOMIC DNA]</scope>
    <source>
        <strain evidence="8 9">11-183</strain>
    </source>
</reference>
<dbReference type="Proteomes" id="UP000185596">
    <property type="component" value="Unassembled WGS sequence"/>
</dbReference>
<dbReference type="EMBL" id="MSIE01000052">
    <property type="protein sequence ID" value="OLF14627.1"/>
    <property type="molecule type" value="Genomic_DNA"/>
</dbReference>
<evidence type="ECO:0000259" key="6">
    <source>
        <dbReference type="PROSITE" id="PS50043"/>
    </source>
</evidence>
<evidence type="ECO:0000256" key="5">
    <source>
        <dbReference type="PROSITE-ProRule" id="PRU00169"/>
    </source>
</evidence>
<dbReference type="InterPro" id="IPR011006">
    <property type="entry name" value="CheY-like_superfamily"/>
</dbReference>
<keyword evidence="1 5" id="KW-0597">Phosphoprotein</keyword>
<proteinExistence type="predicted"/>
<dbReference type="SUPFAM" id="SSF52172">
    <property type="entry name" value="CheY-like"/>
    <property type="match status" value="1"/>
</dbReference>
<dbReference type="CDD" id="cd06170">
    <property type="entry name" value="LuxR_C_like"/>
    <property type="match status" value="1"/>
</dbReference>
<dbReference type="InterPro" id="IPR016032">
    <property type="entry name" value="Sig_transdc_resp-reg_C-effctor"/>
</dbReference>
<feature type="domain" description="HTH luxR-type" evidence="6">
    <location>
        <begin position="158"/>
        <end position="223"/>
    </location>
</feature>
<dbReference type="InterPro" id="IPR058245">
    <property type="entry name" value="NreC/VraR/RcsB-like_REC"/>
</dbReference>
<dbReference type="PRINTS" id="PR00038">
    <property type="entry name" value="HTHLUXR"/>
</dbReference>
<sequence length="231" mass="24072">MGESGAGQRADEQAAVRVVVADDQPVIRAGLRAVLGAVERIEVVAQSPNGRVAVRDALAHRPDVLMLDLDLRELGGVATIREVLLRAPGTGVLVFSAAEDDEAVLGAVRAGARGYLLKTATHGQIVRAVEGVAAGESIFCPQVATRMTALLSRSTEPDGHPFPELTSREREVLALLADGIPNSAIARALRLAAKTVSNHISNIYGKLGVADRGEAIVLARDAGLGRATAAR</sequence>
<dbReference type="CDD" id="cd17535">
    <property type="entry name" value="REC_NarL-like"/>
    <property type="match status" value="1"/>
</dbReference>
<comment type="caution">
    <text evidence="8">The sequence shown here is derived from an EMBL/GenBank/DDBJ whole genome shotgun (WGS) entry which is preliminary data.</text>
</comment>
<dbReference type="GO" id="GO:0003677">
    <property type="term" value="F:DNA binding"/>
    <property type="evidence" value="ECO:0007669"/>
    <property type="project" value="UniProtKB-KW"/>
</dbReference>
<dbReference type="InterPro" id="IPR001789">
    <property type="entry name" value="Sig_transdc_resp-reg_receiver"/>
</dbReference>
<dbReference type="Pfam" id="PF00072">
    <property type="entry name" value="Response_reg"/>
    <property type="match status" value="1"/>
</dbReference>
<name>A0A1Q8CJU8_9PSEU</name>
<dbReference type="RefSeq" id="WP_075128405.1">
    <property type="nucleotide sequence ID" value="NZ_MSIE01000052.1"/>
</dbReference>
<accession>A0A1Q8CJU8</accession>
<keyword evidence="4" id="KW-0804">Transcription</keyword>
<dbReference type="InterPro" id="IPR039420">
    <property type="entry name" value="WalR-like"/>
</dbReference>
<evidence type="ECO:0000256" key="3">
    <source>
        <dbReference type="ARBA" id="ARBA00023125"/>
    </source>
</evidence>
<evidence type="ECO:0000256" key="1">
    <source>
        <dbReference type="ARBA" id="ARBA00022553"/>
    </source>
</evidence>
<keyword evidence="2" id="KW-0805">Transcription regulation</keyword>
<feature type="domain" description="Response regulatory" evidence="7">
    <location>
        <begin position="17"/>
        <end position="133"/>
    </location>
</feature>
<dbReference type="InterPro" id="IPR000792">
    <property type="entry name" value="Tscrpt_reg_LuxR_C"/>
</dbReference>
<evidence type="ECO:0000256" key="2">
    <source>
        <dbReference type="ARBA" id="ARBA00023015"/>
    </source>
</evidence>
<dbReference type="PROSITE" id="PS50043">
    <property type="entry name" value="HTH_LUXR_2"/>
    <property type="match status" value="1"/>
</dbReference>
<dbReference type="PROSITE" id="PS00622">
    <property type="entry name" value="HTH_LUXR_1"/>
    <property type="match status" value="1"/>
</dbReference>
<gene>
    <name evidence="8" type="ORF">BU204_26125</name>
</gene>
<dbReference type="GO" id="GO:0000160">
    <property type="term" value="P:phosphorelay signal transduction system"/>
    <property type="evidence" value="ECO:0007669"/>
    <property type="project" value="InterPro"/>
</dbReference>
<dbReference type="GO" id="GO:0006355">
    <property type="term" value="P:regulation of DNA-templated transcription"/>
    <property type="evidence" value="ECO:0007669"/>
    <property type="project" value="InterPro"/>
</dbReference>
<organism evidence="8 9">
    <name type="scientific">Actinophytocola xanthii</name>
    <dbReference type="NCBI Taxonomy" id="1912961"/>
    <lineage>
        <taxon>Bacteria</taxon>
        <taxon>Bacillati</taxon>
        <taxon>Actinomycetota</taxon>
        <taxon>Actinomycetes</taxon>
        <taxon>Pseudonocardiales</taxon>
        <taxon>Pseudonocardiaceae</taxon>
    </lineage>
</organism>
<keyword evidence="9" id="KW-1185">Reference proteome</keyword>
<evidence type="ECO:0000259" key="7">
    <source>
        <dbReference type="PROSITE" id="PS50110"/>
    </source>
</evidence>
<evidence type="ECO:0000313" key="8">
    <source>
        <dbReference type="EMBL" id="OLF14627.1"/>
    </source>
</evidence>
<dbReference type="PANTHER" id="PTHR43214">
    <property type="entry name" value="TWO-COMPONENT RESPONSE REGULATOR"/>
    <property type="match status" value="1"/>
</dbReference>
<dbReference type="AlphaFoldDB" id="A0A1Q8CJU8"/>
<feature type="modified residue" description="4-aspartylphosphate" evidence="5">
    <location>
        <position position="68"/>
    </location>
</feature>
<protein>
    <submittedName>
        <fullName evidence="8">DNA-binding response regulator</fullName>
    </submittedName>
</protein>
<dbReference type="PANTHER" id="PTHR43214:SF24">
    <property type="entry name" value="TRANSCRIPTIONAL REGULATORY PROTEIN NARL-RELATED"/>
    <property type="match status" value="1"/>
</dbReference>
<dbReference type="SUPFAM" id="SSF46894">
    <property type="entry name" value="C-terminal effector domain of the bipartite response regulators"/>
    <property type="match status" value="1"/>
</dbReference>
<dbReference type="Gene3D" id="3.40.50.2300">
    <property type="match status" value="1"/>
</dbReference>
<dbReference type="Pfam" id="PF00196">
    <property type="entry name" value="GerE"/>
    <property type="match status" value="1"/>
</dbReference>
<dbReference type="STRING" id="1912961.BU204_26125"/>